<dbReference type="AlphaFoldDB" id="F2NUL0"/>
<feature type="domain" description="Methyl-accepting transducer" evidence="5">
    <location>
        <begin position="400"/>
        <end position="622"/>
    </location>
</feature>
<feature type="transmembrane region" description="Helical" evidence="4">
    <location>
        <begin position="273"/>
        <end position="297"/>
    </location>
</feature>
<dbReference type="PANTHER" id="PTHR32089:SF112">
    <property type="entry name" value="LYSOZYME-LIKE PROTEIN-RELATED"/>
    <property type="match status" value="1"/>
</dbReference>
<dbReference type="STRING" id="869209.Tresu_0632"/>
<proteinExistence type="inferred from homology"/>
<dbReference type="InterPro" id="IPR003660">
    <property type="entry name" value="HAMP_dom"/>
</dbReference>
<dbReference type="InterPro" id="IPR004089">
    <property type="entry name" value="MCPsignal_dom"/>
</dbReference>
<dbReference type="KEGG" id="tsu:Tresu_0632"/>
<dbReference type="OrthoDB" id="369343at2"/>
<dbReference type="HOGENOM" id="CLU_000445_107_19_12"/>
<dbReference type="InterPro" id="IPR004090">
    <property type="entry name" value="Chemotax_Me-accpt_rcpt"/>
</dbReference>
<dbReference type="GO" id="GO:0016020">
    <property type="term" value="C:membrane"/>
    <property type="evidence" value="ECO:0007669"/>
    <property type="project" value="InterPro"/>
</dbReference>
<dbReference type="GeneID" id="302997832"/>
<dbReference type="RefSeq" id="WP_013700880.1">
    <property type="nucleotide sequence ID" value="NC_015385.1"/>
</dbReference>
<dbReference type="EMBL" id="CP002631">
    <property type="protein sequence ID" value="AEB13573.1"/>
    <property type="molecule type" value="Genomic_DNA"/>
</dbReference>
<organism evidence="7 8">
    <name type="scientific">Treponema succinifaciens (strain ATCC 33096 / DSM 2489 / 6091)</name>
    <dbReference type="NCBI Taxonomy" id="869209"/>
    <lineage>
        <taxon>Bacteria</taxon>
        <taxon>Pseudomonadati</taxon>
        <taxon>Spirochaetota</taxon>
        <taxon>Spirochaetia</taxon>
        <taxon>Spirochaetales</taxon>
        <taxon>Treponemataceae</taxon>
        <taxon>Treponema</taxon>
    </lineage>
</organism>
<evidence type="ECO:0000256" key="2">
    <source>
        <dbReference type="ARBA" id="ARBA00029447"/>
    </source>
</evidence>
<dbReference type="PROSITE" id="PS50111">
    <property type="entry name" value="CHEMOTAXIS_TRANSDUC_2"/>
    <property type="match status" value="1"/>
</dbReference>
<evidence type="ECO:0000259" key="5">
    <source>
        <dbReference type="PROSITE" id="PS50111"/>
    </source>
</evidence>
<accession>F2NUL0</accession>
<reference evidence="7 8" key="1">
    <citation type="journal article" date="2011" name="Stand. Genomic Sci.">
        <title>Complete genome sequence of Treponema succinifaciens type strain (6091).</title>
        <authorList>
            <person name="Han C."/>
            <person name="Gronow S."/>
            <person name="Teshima H."/>
            <person name="Lapidus A."/>
            <person name="Nolan M."/>
            <person name="Lucas S."/>
            <person name="Hammon N."/>
            <person name="Deshpande S."/>
            <person name="Cheng J.F."/>
            <person name="Zeytun A."/>
            <person name="Tapia R."/>
            <person name="Goodwin L."/>
            <person name="Pitluck S."/>
            <person name="Liolios K."/>
            <person name="Pagani I."/>
            <person name="Ivanova N."/>
            <person name="Mavromatis K."/>
            <person name="Mikhailova N."/>
            <person name="Huntemann M."/>
            <person name="Pati A."/>
            <person name="Chen A."/>
            <person name="Palaniappan K."/>
            <person name="Land M."/>
            <person name="Hauser L."/>
            <person name="Brambilla E.M."/>
            <person name="Rohde M."/>
            <person name="Goker M."/>
            <person name="Woyke T."/>
            <person name="Bristow J."/>
            <person name="Eisen J.A."/>
            <person name="Markowitz V."/>
            <person name="Hugenholtz P."/>
            <person name="Kyrpides N.C."/>
            <person name="Klenk H.P."/>
            <person name="Detter J.C."/>
        </authorList>
    </citation>
    <scope>NUCLEOTIDE SEQUENCE [LARGE SCALE GENOMIC DNA]</scope>
    <source>
        <strain evidence="8">ATCC 33096 / DSM 2489 / 6091</strain>
    </source>
</reference>
<dbReference type="SMART" id="SM00283">
    <property type="entry name" value="MA"/>
    <property type="match status" value="1"/>
</dbReference>
<dbReference type="PROSITE" id="PS50885">
    <property type="entry name" value="HAMP"/>
    <property type="match status" value="1"/>
</dbReference>
<reference evidence="8" key="2">
    <citation type="submission" date="2011-04" db="EMBL/GenBank/DDBJ databases">
        <title>The complete genome of chromosome of Treponema succinifaciens DSM 2489.</title>
        <authorList>
            <person name="Lucas S."/>
            <person name="Copeland A."/>
            <person name="Lapidus A."/>
            <person name="Bruce D."/>
            <person name="Goodwin L."/>
            <person name="Pitluck S."/>
            <person name="Peters L."/>
            <person name="Kyrpides N."/>
            <person name="Mavromatis K."/>
            <person name="Ivanova N."/>
            <person name="Ovchinnikova G."/>
            <person name="Teshima H."/>
            <person name="Detter J.C."/>
            <person name="Tapia R."/>
            <person name="Han C."/>
            <person name="Land M."/>
            <person name="Hauser L."/>
            <person name="Markowitz V."/>
            <person name="Cheng J.-F."/>
            <person name="Hugenholtz P."/>
            <person name="Woyke T."/>
            <person name="Wu D."/>
            <person name="Gronow S."/>
            <person name="Wellnitz S."/>
            <person name="Brambilla E."/>
            <person name="Klenk H.-P."/>
            <person name="Eisen J.A."/>
        </authorList>
    </citation>
    <scope>NUCLEOTIDE SEQUENCE [LARGE SCALE GENOMIC DNA]</scope>
    <source>
        <strain evidence="8">ATCC 33096 / DSM 2489 / 6091</strain>
    </source>
</reference>
<dbReference type="Gene3D" id="6.10.340.10">
    <property type="match status" value="1"/>
</dbReference>
<feature type="domain" description="HAMP" evidence="6">
    <location>
        <begin position="297"/>
        <end position="353"/>
    </location>
</feature>
<keyword evidence="8" id="KW-1185">Reference proteome</keyword>
<dbReference type="Pfam" id="PF00015">
    <property type="entry name" value="MCPsignal"/>
    <property type="match status" value="1"/>
</dbReference>
<evidence type="ECO:0000313" key="7">
    <source>
        <dbReference type="EMBL" id="AEB13573.1"/>
    </source>
</evidence>
<keyword evidence="4" id="KW-0812">Transmembrane</keyword>
<sequence>MKKGKLSVSIGIQTSLIIIFLVAIQLIVIVNLTKKDLLEDAYSKYSELARSYSSEISSVLEKSKVGMDVYVNADVCKTENPAEIVSWLQAHAYLRRAWFDYVAFVDQDGNFESDIGTHTVVTDRDYFKAIMQNGADSFIDNPTPSKVSGKLVIHINRALKLDGKTIGFFSGVTTSERLSRFVENTEIGNAGVSALISENGLIIASSGDSKVVDKLFATEDAKKILSTSSVNGDGIINTANGKYYLFYSIVEGTDWRNCIVISEAEVLSIFRKIFSIIIISNFVIGIAVIFGVIVNLIRKTQPLIVLEQSINKIASGNADLTKRIELKRKKNDEVGSIIDSFNGFMEKLQSIIVVIKQLKDELLKVDSDLDAGTQDTATSISQIISNIKNVENGINSNSESVDQTTTVLDKISIGIDNLNNMIESQSACVTEASAAVEQMIGNINSVNSSIGKMAASFESLEQSSSEGVKKQDDVNSRILVIASESQSLQEANAVISSIAEQTNLLAMNAAIEAAHAGEAGKGFSVVADEIRKLSETSSEQSKTIGNQLQKITDGIEEIVSASKIASETFSAVSNEMVETNNLVSQIKNAMQEQGEGSRQISLALTQMNDSTVQVRESSKQMSEGGKEILNEIKTLQNSTLSMKQGMSEMSAGARKINETGNALSGISNLMAQSIKKLGNEVDLFKV</sequence>
<dbReference type="Gene3D" id="3.30.450.20">
    <property type="entry name" value="PAS domain"/>
    <property type="match status" value="1"/>
</dbReference>
<comment type="similarity">
    <text evidence="2">Belongs to the methyl-accepting chemotaxis (MCP) protein family.</text>
</comment>
<name>F2NUL0_TRES6</name>
<protein>
    <submittedName>
        <fullName evidence="7">Methyl-accepting chemotaxis sensory transducer</fullName>
    </submittedName>
</protein>
<dbReference type="eggNOG" id="COG0840">
    <property type="taxonomic scope" value="Bacteria"/>
</dbReference>
<dbReference type="Pfam" id="PF00672">
    <property type="entry name" value="HAMP"/>
    <property type="match status" value="1"/>
</dbReference>
<keyword evidence="4" id="KW-0472">Membrane</keyword>
<dbReference type="Gene3D" id="1.10.287.950">
    <property type="entry name" value="Methyl-accepting chemotaxis protein"/>
    <property type="match status" value="1"/>
</dbReference>
<evidence type="ECO:0000256" key="3">
    <source>
        <dbReference type="PROSITE-ProRule" id="PRU00284"/>
    </source>
</evidence>
<dbReference type="PRINTS" id="PR00260">
    <property type="entry name" value="CHEMTRNSDUCR"/>
</dbReference>
<dbReference type="Proteomes" id="UP000006852">
    <property type="component" value="Chromosome"/>
</dbReference>
<evidence type="ECO:0000256" key="1">
    <source>
        <dbReference type="ARBA" id="ARBA00023224"/>
    </source>
</evidence>
<dbReference type="GO" id="GO:0004888">
    <property type="term" value="F:transmembrane signaling receptor activity"/>
    <property type="evidence" value="ECO:0007669"/>
    <property type="project" value="InterPro"/>
</dbReference>
<keyword evidence="1 3" id="KW-0807">Transducer</keyword>
<feature type="transmembrane region" description="Helical" evidence="4">
    <location>
        <begin position="6"/>
        <end position="30"/>
    </location>
</feature>
<evidence type="ECO:0000259" key="6">
    <source>
        <dbReference type="PROSITE" id="PS50885"/>
    </source>
</evidence>
<dbReference type="CDD" id="cd12912">
    <property type="entry name" value="PDC2_MCP_like"/>
    <property type="match status" value="1"/>
</dbReference>
<dbReference type="CDD" id="cd06225">
    <property type="entry name" value="HAMP"/>
    <property type="match status" value="1"/>
</dbReference>
<dbReference type="SMART" id="SM00304">
    <property type="entry name" value="HAMP"/>
    <property type="match status" value="1"/>
</dbReference>
<dbReference type="GO" id="GO:0006935">
    <property type="term" value="P:chemotaxis"/>
    <property type="evidence" value="ECO:0007669"/>
    <property type="project" value="InterPro"/>
</dbReference>
<dbReference type="PANTHER" id="PTHR32089">
    <property type="entry name" value="METHYL-ACCEPTING CHEMOTAXIS PROTEIN MCPB"/>
    <property type="match status" value="1"/>
</dbReference>
<evidence type="ECO:0000313" key="8">
    <source>
        <dbReference type="Proteomes" id="UP000006852"/>
    </source>
</evidence>
<gene>
    <name evidence="7" type="ordered locus">Tresu_0632</name>
</gene>
<evidence type="ECO:0000256" key="4">
    <source>
        <dbReference type="SAM" id="Phobius"/>
    </source>
</evidence>
<dbReference type="GO" id="GO:0007165">
    <property type="term" value="P:signal transduction"/>
    <property type="evidence" value="ECO:0007669"/>
    <property type="project" value="UniProtKB-KW"/>
</dbReference>
<dbReference type="CDD" id="cd12914">
    <property type="entry name" value="PDC1_DGC_like"/>
    <property type="match status" value="1"/>
</dbReference>
<keyword evidence="4" id="KW-1133">Transmembrane helix</keyword>
<dbReference type="SUPFAM" id="SSF58104">
    <property type="entry name" value="Methyl-accepting chemotaxis protein (MCP) signaling domain"/>
    <property type="match status" value="2"/>
</dbReference>